<sequence length="75" mass="7862">NYQRSSTQAGNRLTNAIVAHWKMNDNTDSNAVVDATGNYNGTFKDAGGDPNTDAHSASGKILTALDFDGSDDGVD</sequence>
<feature type="non-terminal residue" evidence="1">
    <location>
        <position position="1"/>
    </location>
</feature>
<organism evidence="1">
    <name type="scientific">marine sediment metagenome</name>
    <dbReference type="NCBI Taxonomy" id="412755"/>
    <lineage>
        <taxon>unclassified sequences</taxon>
        <taxon>metagenomes</taxon>
        <taxon>ecological metagenomes</taxon>
    </lineage>
</organism>
<reference evidence="1" key="1">
    <citation type="journal article" date="2014" name="Front. Microbiol.">
        <title>High frequency of phylogenetically diverse reductive dehalogenase-homologous genes in deep subseafloor sedimentary metagenomes.</title>
        <authorList>
            <person name="Kawai M."/>
            <person name="Futagami T."/>
            <person name="Toyoda A."/>
            <person name="Takaki Y."/>
            <person name="Nishi S."/>
            <person name="Hori S."/>
            <person name="Arai W."/>
            <person name="Tsubouchi T."/>
            <person name="Morono Y."/>
            <person name="Uchiyama I."/>
            <person name="Ito T."/>
            <person name="Fujiyama A."/>
            <person name="Inagaki F."/>
            <person name="Takami H."/>
        </authorList>
    </citation>
    <scope>NUCLEOTIDE SEQUENCE</scope>
    <source>
        <strain evidence="1">Expedition CK06-06</strain>
    </source>
</reference>
<name>X1VL15_9ZZZZ</name>
<feature type="non-terminal residue" evidence="1">
    <location>
        <position position="75"/>
    </location>
</feature>
<accession>X1VL15</accession>
<dbReference type="EMBL" id="BARW01042059">
    <property type="protein sequence ID" value="GAJ19937.1"/>
    <property type="molecule type" value="Genomic_DNA"/>
</dbReference>
<protein>
    <submittedName>
        <fullName evidence="1">Uncharacterized protein</fullName>
    </submittedName>
</protein>
<proteinExistence type="predicted"/>
<evidence type="ECO:0000313" key="1">
    <source>
        <dbReference type="EMBL" id="GAJ19937.1"/>
    </source>
</evidence>
<comment type="caution">
    <text evidence="1">The sequence shown here is derived from an EMBL/GenBank/DDBJ whole genome shotgun (WGS) entry which is preliminary data.</text>
</comment>
<gene>
    <name evidence="1" type="ORF">S12H4_62585</name>
</gene>
<dbReference type="AlphaFoldDB" id="X1VL15"/>